<proteinExistence type="predicted"/>
<reference evidence="1" key="1">
    <citation type="journal article" date="2021" name="Proc. Natl. Acad. Sci. U.S.A.">
        <title>A Catalog of Tens of Thousands of Viruses from Human Metagenomes Reveals Hidden Associations with Chronic Diseases.</title>
        <authorList>
            <person name="Tisza M.J."/>
            <person name="Buck C.B."/>
        </authorList>
    </citation>
    <scope>NUCLEOTIDE SEQUENCE</scope>
    <source>
        <strain evidence="1">Ct9Ns12</strain>
    </source>
</reference>
<name>A0A8S5MHJ3_9CAUD</name>
<sequence>MAVYNILPSTNLKTEDIRDTLNAYGGSVSNDCLTFFTDAANIRKWAKYKPINYAKNFDLTDAERATKNYGIGNIPWQTEFGACKAFIDRTSAELSAYYTYDRPTGGTSSPYRLDDFRGYDGAADAPIYPSSKTNLTMGGSNTWVAVYVNLRGKSSHPNWLNISYLDNRDPYGTLILSADNCYLGVILKGDNGTFYAIEQVKVHTHTEGGDHETAITINDRNCYGTYKLMPFLIESSSLPNPDGNGYQTVKCLPLTMSISTVTIVKQAAQLVVTANYARADYGNGYRLYLTSIVIKNNGNISTSVSGLRCSFSGSNMTNVSNVSIWNVGSTSISIAPGETKTITSFTNNNFYTTTKTNVYGYWYLYVSYTGNEITKSLNISNTPPASGSF</sequence>
<evidence type="ECO:0000313" key="1">
    <source>
        <dbReference type="EMBL" id="DAD81688.1"/>
    </source>
</evidence>
<protein>
    <submittedName>
        <fullName evidence="1">Uncharacterized protein</fullName>
    </submittedName>
</protein>
<accession>A0A8S5MHJ3</accession>
<organism evidence="1">
    <name type="scientific">Myoviridae sp. ct9Ns12</name>
    <dbReference type="NCBI Taxonomy" id="2826626"/>
    <lineage>
        <taxon>Viruses</taxon>
        <taxon>Duplodnaviria</taxon>
        <taxon>Heunggongvirae</taxon>
        <taxon>Uroviricota</taxon>
        <taxon>Caudoviricetes</taxon>
    </lineage>
</organism>
<dbReference type="EMBL" id="BK014906">
    <property type="protein sequence ID" value="DAD81688.1"/>
    <property type="molecule type" value="Genomic_DNA"/>
</dbReference>